<proteinExistence type="predicted"/>
<dbReference type="SUPFAM" id="SSF56655">
    <property type="entry name" value="Carbohydrate phosphatase"/>
    <property type="match status" value="1"/>
</dbReference>
<dbReference type="PRINTS" id="PR00377">
    <property type="entry name" value="IMPHPHTASES"/>
</dbReference>
<dbReference type="PANTHER" id="PTHR20854:SF4">
    <property type="entry name" value="INOSITOL-1-MONOPHOSPHATASE-RELATED"/>
    <property type="match status" value="1"/>
</dbReference>
<dbReference type="PANTHER" id="PTHR20854">
    <property type="entry name" value="INOSITOL MONOPHOSPHATASE"/>
    <property type="match status" value="1"/>
</dbReference>
<dbReference type="InterPro" id="IPR020550">
    <property type="entry name" value="Inositol_monophosphatase_CS"/>
</dbReference>
<name>A0ABW6NRR1_9NOCA</name>
<reference evidence="5 6" key="1">
    <citation type="submission" date="2024-10" db="EMBL/GenBank/DDBJ databases">
        <title>The Natural Products Discovery Center: Release of the First 8490 Sequenced Strains for Exploring Actinobacteria Biosynthetic Diversity.</title>
        <authorList>
            <person name="Kalkreuter E."/>
            <person name="Kautsar S.A."/>
            <person name="Yang D."/>
            <person name="Bader C.D."/>
            <person name="Teijaro C.N."/>
            <person name="Fluegel L."/>
            <person name="Davis C.M."/>
            <person name="Simpson J.R."/>
            <person name="Lauterbach L."/>
            <person name="Steele A.D."/>
            <person name="Gui C."/>
            <person name="Meng S."/>
            <person name="Li G."/>
            <person name="Viehrig K."/>
            <person name="Ye F."/>
            <person name="Su P."/>
            <person name="Kiefer A.F."/>
            <person name="Nichols A."/>
            <person name="Cepeda A.J."/>
            <person name="Yan W."/>
            <person name="Fan B."/>
            <person name="Jiang Y."/>
            <person name="Adhikari A."/>
            <person name="Zheng C.-J."/>
            <person name="Schuster L."/>
            <person name="Cowan T.M."/>
            <person name="Smanski M.J."/>
            <person name="Chevrette M.G."/>
            <person name="De Carvalho L.P.S."/>
            <person name="Shen B."/>
        </authorList>
    </citation>
    <scope>NUCLEOTIDE SEQUENCE [LARGE SCALE GENOMIC DNA]</scope>
    <source>
        <strain evidence="5 6">NPDC004550</strain>
    </source>
</reference>
<dbReference type="Pfam" id="PF00459">
    <property type="entry name" value="Inositol_P"/>
    <property type="match status" value="1"/>
</dbReference>
<dbReference type="PROSITE" id="PS00630">
    <property type="entry name" value="IMP_2"/>
    <property type="match status" value="1"/>
</dbReference>
<dbReference type="EMBL" id="JBIALX010000019">
    <property type="protein sequence ID" value="MFF0457825.1"/>
    <property type="molecule type" value="Genomic_DNA"/>
</dbReference>
<keyword evidence="6" id="KW-1185">Reference proteome</keyword>
<accession>A0ABW6NRR1</accession>
<dbReference type="InterPro" id="IPR000760">
    <property type="entry name" value="Inositol_monophosphatase-like"/>
</dbReference>
<dbReference type="Proteomes" id="UP001601521">
    <property type="component" value="Unassembled WGS sequence"/>
</dbReference>
<evidence type="ECO:0000256" key="1">
    <source>
        <dbReference type="ARBA" id="ARBA00001033"/>
    </source>
</evidence>
<comment type="catalytic activity">
    <reaction evidence="1">
        <text>a myo-inositol phosphate + H2O = myo-inositol + phosphate</text>
        <dbReference type="Rhea" id="RHEA:24056"/>
        <dbReference type="ChEBI" id="CHEBI:15377"/>
        <dbReference type="ChEBI" id="CHEBI:17268"/>
        <dbReference type="ChEBI" id="CHEBI:43474"/>
        <dbReference type="ChEBI" id="CHEBI:84139"/>
        <dbReference type="EC" id="3.1.3.25"/>
    </reaction>
</comment>
<gene>
    <name evidence="5" type="ORF">ACFYTH_31080</name>
</gene>
<organism evidence="5 6">
    <name type="scientific">Nocardia africana</name>
    <dbReference type="NCBI Taxonomy" id="134964"/>
    <lineage>
        <taxon>Bacteria</taxon>
        <taxon>Bacillati</taxon>
        <taxon>Actinomycetota</taxon>
        <taxon>Actinomycetes</taxon>
        <taxon>Mycobacteriales</taxon>
        <taxon>Nocardiaceae</taxon>
        <taxon>Nocardia</taxon>
    </lineage>
</organism>
<keyword evidence="4" id="KW-0460">Magnesium</keyword>
<evidence type="ECO:0000256" key="3">
    <source>
        <dbReference type="ARBA" id="ARBA00022723"/>
    </source>
</evidence>
<protein>
    <recommendedName>
        <fullName evidence="2">inositol-phosphate phosphatase</fullName>
        <ecNumber evidence="2">3.1.3.25</ecNumber>
    </recommendedName>
</protein>
<dbReference type="EC" id="3.1.3.25" evidence="2"/>
<evidence type="ECO:0000256" key="2">
    <source>
        <dbReference type="ARBA" id="ARBA00013106"/>
    </source>
</evidence>
<evidence type="ECO:0000313" key="5">
    <source>
        <dbReference type="EMBL" id="MFF0457825.1"/>
    </source>
</evidence>
<comment type="caution">
    <text evidence="5">The sequence shown here is derived from an EMBL/GenBank/DDBJ whole genome shotgun (WGS) entry which is preliminary data.</text>
</comment>
<dbReference type="Gene3D" id="3.30.540.10">
    <property type="entry name" value="Fructose-1,6-Bisphosphatase, subunit A, domain 1"/>
    <property type="match status" value="1"/>
</dbReference>
<dbReference type="Gene3D" id="3.40.190.80">
    <property type="match status" value="1"/>
</dbReference>
<dbReference type="RefSeq" id="WP_387255155.1">
    <property type="nucleotide sequence ID" value="NZ_JBIALX010000019.1"/>
</dbReference>
<sequence length="273" mass="28440">MTRPVSALTRSSRHELHPVLLAAADAAQRTYLHARAAHSRAELEAVIGIGADGTPTMYIDDLVETAILEVSAAHGVNVLSEEAGFIDHGSALTLVIDPLDGSANAAAGVPLACFSAALAEENHFTQALTRWLDGNRQWAAAHGTTVGPEPLRTTGRSDLSGAALSLLRPQTANRSAWDRLSRQAGRVRVLSCSTLESALVLTGAVDAFADPGGDVHRLVDLAAAVVLADVAGGCVLDAHDRPIELDLDLTHRWSGIVAATSELAHAVQAQIAG</sequence>
<evidence type="ECO:0000313" key="6">
    <source>
        <dbReference type="Proteomes" id="UP001601521"/>
    </source>
</evidence>
<keyword evidence="3" id="KW-0479">Metal-binding</keyword>
<evidence type="ECO:0000256" key="4">
    <source>
        <dbReference type="ARBA" id="ARBA00022842"/>
    </source>
</evidence>